<organism evidence="7 8">
    <name type="scientific">Mucilaginibacter psychrotolerans</name>
    <dbReference type="NCBI Taxonomy" id="1524096"/>
    <lineage>
        <taxon>Bacteria</taxon>
        <taxon>Pseudomonadati</taxon>
        <taxon>Bacteroidota</taxon>
        <taxon>Sphingobacteriia</taxon>
        <taxon>Sphingobacteriales</taxon>
        <taxon>Sphingobacteriaceae</taxon>
        <taxon>Mucilaginibacter</taxon>
    </lineage>
</organism>
<dbReference type="PANTHER" id="PTHR34983:SF1">
    <property type="entry name" value="ARABINOGALACTAN ENDO-BETA-1,4-GALACTANASE A"/>
    <property type="match status" value="1"/>
</dbReference>
<dbReference type="AlphaFoldDB" id="A0A4Y8SCT9"/>
<keyword evidence="4 6" id="KW-0378">Hydrolase</keyword>
<comment type="catalytic activity">
    <reaction evidence="1 6">
        <text>The enzyme specifically hydrolyzes (1-&gt;4)-beta-D-galactosidic linkages in type I arabinogalactans.</text>
        <dbReference type="EC" id="3.2.1.89"/>
    </reaction>
</comment>
<dbReference type="Pfam" id="PF07745">
    <property type="entry name" value="Glyco_hydro_53"/>
    <property type="match status" value="1"/>
</dbReference>
<proteinExistence type="inferred from homology"/>
<reference evidence="7 8" key="1">
    <citation type="journal article" date="2017" name="Int. J. Syst. Evol. Microbiol.">
        <title>Mucilaginibacterpsychrotolerans sp. nov., isolated from peatlands.</title>
        <authorList>
            <person name="Deng Y."/>
            <person name="Shen L."/>
            <person name="Xu B."/>
            <person name="Liu Y."/>
            <person name="Gu Z."/>
            <person name="Liu H."/>
            <person name="Zhou Y."/>
        </authorList>
    </citation>
    <scope>NUCLEOTIDE SEQUENCE [LARGE SCALE GENOMIC DNA]</scope>
    <source>
        <strain evidence="7 8">NH7-4</strain>
    </source>
</reference>
<dbReference type="PANTHER" id="PTHR34983">
    <property type="entry name" value="ARABINOGALACTAN ENDO-BETA-1,4-GALACTANASE A"/>
    <property type="match status" value="1"/>
</dbReference>
<comment type="similarity">
    <text evidence="2 6">Belongs to the glycosyl hydrolase 53 family.</text>
</comment>
<evidence type="ECO:0000313" key="7">
    <source>
        <dbReference type="EMBL" id="TFF36397.1"/>
    </source>
</evidence>
<name>A0A4Y8SCT9_9SPHI</name>
<dbReference type="Proteomes" id="UP000297540">
    <property type="component" value="Unassembled WGS sequence"/>
</dbReference>
<evidence type="ECO:0000256" key="3">
    <source>
        <dbReference type="ARBA" id="ARBA00012556"/>
    </source>
</evidence>
<dbReference type="EMBL" id="SOZE01000016">
    <property type="protein sequence ID" value="TFF36397.1"/>
    <property type="molecule type" value="Genomic_DNA"/>
</dbReference>
<evidence type="ECO:0000256" key="5">
    <source>
        <dbReference type="ARBA" id="ARBA00023295"/>
    </source>
</evidence>
<keyword evidence="5 6" id="KW-0326">Glycosidase</keyword>
<protein>
    <recommendedName>
        <fullName evidence="3 6">Arabinogalactan endo-beta-1,4-galactanase</fullName>
        <ecNumber evidence="3 6">3.2.1.89</ecNumber>
    </recommendedName>
</protein>
<dbReference type="GO" id="GO:0015926">
    <property type="term" value="F:glucosidase activity"/>
    <property type="evidence" value="ECO:0007669"/>
    <property type="project" value="InterPro"/>
</dbReference>
<keyword evidence="8" id="KW-1185">Reference proteome</keyword>
<dbReference type="InterPro" id="IPR017853">
    <property type="entry name" value="GH"/>
</dbReference>
<dbReference type="SUPFAM" id="SSF51445">
    <property type="entry name" value="(Trans)glycosidases"/>
    <property type="match status" value="1"/>
</dbReference>
<evidence type="ECO:0000256" key="1">
    <source>
        <dbReference type="ARBA" id="ARBA00001695"/>
    </source>
</evidence>
<dbReference type="Gene3D" id="3.20.20.80">
    <property type="entry name" value="Glycosidases"/>
    <property type="match status" value="1"/>
</dbReference>
<dbReference type="InterPro" id="IPR011683">
    <property type="entry name" value="Glyco_hydro_53"/>
</dbReference>
<sequence>MGCGKDITAPATPDTLLAATYAKGADVSWVSQMEVGSIKFYNSAGTEQDLFQILKDKGINSIRLRAWVNPADGWSNTGDVVAKALRAKNAGFRILLDLHYSDTWADPGQQAKPAAWAGQDINALKASVSSYTIGVMTALKDKGITPEWVQVGNETNNGMLWEEGKASVNMKNFADLVQAGYAAVKSVSPTSKVIVHVSNGYDNALFRFIFDGLKANGANWDVIGMSLYPTAANWQSLNDQCLTNMNDMVTRYGKEVMLAEVGMPVAEAAAAKSFITDIITKNNSLPNGKGLGVFYWEPEAYNGWQGYQLGAFDASGKPTIAMDAFLIK</sequence>
<evidence type="ECO:0000313" key="8">
    <source>
        <dbReference type="Proteomes" id="UP000297540"/>
    </source>
</evidence>
<evidence type="ECO:0000256" key="6">
    <source>
        <dbReference type="RuleBase" id="RU361192"/>
    </source>
</evidence>
<dbReference type="GO" id="GO:0045490">
    <property type="term" value="P:pectin catabolic process"/>
    <property type="evidence" value="ECO:0007669"/>
    <property type="project" value="TreeGrafter"/>
</dbReference>
<dbReference type="GO" id="GO:0031218">
    <property type="term" value="F:arabinogalactan endo-1,4-beta-galactosidase activity"/>
    <property type="evidence" value="ECO:0007669"/>
    <property type="project" value="UniProtKB-EC"/>
</dbReference>
<evidence type="ECO:0000256" key="4">
    <source>
        <dbReference type="ARBA" id="ARBA00022801"/>
    </source>
</evidence>
<gene>
    <name evidence="7" type="ORF">E2R66_16215</name>
</gene>
<accession>A0A4Y8SCT9</accession>
<dbReference type="OrthoDB" id="9768786at2"/>
<comment type="caution">
    <text evidence="7">The sequence shown here is derived from an EMBL/GenBank/DDBJ whole genome shotgun (WGS) entry which is preliminary data.</text>
</comment>
<evidence type="ECO:0000256" key="2">
    <source>
        <dbReference type="ARBA" id="ARBA00010687"/>
    </source>
</evidence>
<dbReference type="EC" id="3.2.1.89" evidence="3 6"/>